<protein>
    <submittedName>
        <fullName evidence="5">Uncharacterized protein</fullName>
    </submittedName>
</protein>
<dbReference type="PANTHER" id="PTHR24373">
    <property type="entry name" value="SLIT RELATED LEUCINE-RICH REPEAT NEURONAL PROTEIN"/>
    <property type="match status" value="1"/>
</dbReference>
<dbReference type="Pfam" id="PF13855">
    <property type="entry name" value="LRR_8"/>
    <property type="match status" value="2"/>
</dbReference>
<dbReference type="SMART" id="SM00369">
    <property type="entry name" value="LRR_TYP"/>
    <property type="match status" value="4"/>
</dbReference>
<evidence type="ECO:0000256" key="4">
    <source>
        <dbReference type="SAM" id="SignalP"/>
    </source>
</evidence>
<dbReference type="InterPro" id="IPR032675">
    <property type="entry name" value="LRR_dom_sf"/>
</dbReference>
<organism evidence="5 6">
    <name type="scientific">Pieris brassicae</name>
    <name type="common">White butterfly</name>
    <name type="synonym">Large white butterfly</name>
    <dbReference type="NCBI Taxonomy" id="7116"/>
    <lineage>
        <taxon>Eukaryota</taxon>
        <taxon>Metazoa</taxon>
        <taxon>Ecdysozoa</taxon>
        <taxon>Arthropoda</taxon>
        <taxon>Hexapoda</taxon>
        <taxon>Insecta</taxon>
        <taxon>Pterygota</taxon>
        <taxon>Neoptera</taxon>
        <taxon>Endopterygota</taxon>
        <taxon>Lepidoptera</taxon>
        <taxon>Glossata</taxon>
        <taxon>Ditrysia</taxon>
        <taxon>Papilionoidea</taxon>
        <taxon>Pieridae</taxon>
        <taxon>Pierinae</taxon>
        <taxon>Pieris</taxon>
    </lineage>
</organism>
<dbReference type="SUPFAM" id="SSF52058">
    <property type="entry name" value="L domain-like"/>
    <property type="match status" value="1"/>
</dbReference>
<keyword evidence="2 4" id="KW-0732">Signal</keyword>
<proteinExistence type="predicted"/>
<evidence type="ECO:0000313" key="6">
    <source>
        <dbReference type="Proteomes" id="UP001152562"/>
    </source>
</evidence>
<feature type="signal peptide" evidence="4">
    <location>
        <begin position="1"/>
        <end position="23"/>
    </location>
</feature>
<comment type="caution">
    <text evidence="5">The sequence shown here is derived from an EMBL/GenBank/DDBJ whole genome shotgun (WGS) entry which is preliminary data.</text>
</comment>
<feature type="chain" id="PRO_5040460282" evidence="4">
    <location>
        <begin position="24"/>
        <end position="216"/>
    </location>
</feature>
<keyword evidence="6" id="KW-1185">Reference proteome</keyword>
<dbReference type="PANTHER" id="PTHR24373:SF275">
    <property type="entry name" value="TIR DOMAIN-CONTAINING PROTEIN"/>
    <property type="match status" value="1"/>
</dbReference>
<dbReference type="InterPro" id="IPR050328">
    <property type="entry name" value="Dev_Immune_Receptor"/>
</dbReference>
<gene>
    <name evidence="5" type="ORF">PIBRA_LOCUS5851</name>
</gene>
<dbReference type="PROSITE" id="PS51450">
    <property type="entry name" value="LRR"/>
    <property type="match status" value="2"/>
</dbReference>
<dbReference type="Gene3D" id="3.80.10.10">
    <property type="entry name" value="Ribonuclease Inhibitor"/>
    <property type="match status" value="1"/>
</dbReference>
<keyword evidence="1" id="KW-0433">Leucine-rich repeat</keyword>
<reference evidence="5" key="1">
    <citation type="submission" date="2022-05" db="EMBL/GenBank/DDBJ databases">
        <authorList>
            <person name="Okamura Y."/>
        </authorList>
    </citation>
    <scope>NUCLEOTIDE SEQUENCE</scope>
</reference>
<dbReference type="InterPro" id="IPR001611">
    <property type="entry name" value="Leu-rich_rpt"/>
</dbReference>
<dbReference type="Proteomes" id="UP001152562">
    <property type="component" value="Unassembled WGS sequence"/>
</dbReference>
<evidence type="ECO:0000256" key="3">
    <source>
        <dbReference type="ARBA" id="ARBA00022737"/>
    </source>
</evidence>
<name>A0A9P0XAK3_PIEBR</name>
<accession>A0A9P0XAK3</accession>
<evidence type="ECO:0000313" key="5">
    <source>
        <dbReference type="EMBL" id="CAH4029065.1"/>
    </source>
</evidence>
<dbReference type="InterPro" id="IPR003591">
    <property type="entry name" value="Leu-rich_rpt_typical-subtyp"/>
</dbReference>
<keyword evidence="3" id="KW-0677">Repeat</keyword>
<evidence type="ECO:0000256" key="2">
    <source>
        <dbReference type="ARBA" id="ARBA00022729"/>
    </source>
</evidence>
<dbReference type="EMBL" id="CALOZG010000006">
    <property type="protein sequence ID" value="CAH4029065.1"/>
    <property type="molecule type" value="Genomic_DNA"/>
</dbReference>
<dbReference type="AlphaFoldDB" id="A0A9P0XAK3"/>
<evidence type="ECO:0000256" key="1">
    <source>
        <dbReference type="ARBA" id="ARBA00022614"/>
    </source>
</evidence>
<sequence length="216" mass="24640">MAHGFVTMNLLLCMAAFWHMSIATNNCHIDDATRVDCYYTIICEQYAGSAPNPSCSHDPYVTFIIKNSNLEYLTAGFFGATNFDSRVRKIQAEDSTWAQIEESSIRYFTKTEVVDFSNNRIQHVKNYAFKNLLSLKNLNLSRNYIETLPSASLMAAENRISSLKVVDLSYNRITTITTNAFKYLSNLIELYLNYNNIIYIEDNDFGSLNSLAHSKI</sequence>